<dbReference type="Gene3D" id="1.10.287.130">
    <property type="match status" value="1"/>
</dbReference>
<dbReference type="EMBL" id="MSCK01000001">
    <property type="protein sequence ID" value="PQJ72598.1"/>
    <property type="molecule type" value="Genomic_DNA"/>
</dbReference>
<dbReference type="Gene3D" id="3.30.565.10">
    <property type="entry name" value="Histidine kinase-like ATPase, C-terminal domain"/>
    <property type="match status" value="1"/>
</dbReference>
<name>A0A2P6CCK2_9FLAO</name>
<proteinExistence type="predicted"/>
<dbReference type="InterPro" id="IPR050351">
    <property type="entry name" value="BphY/WalK/GraS-like"/>
</dbReference>
<dbReference type="Proteomes" id="UP000247345">
    <property type="component" value="Unassembled WGS sequence"/>
</dbReference>
<dbReference type="PROSITE" id="PS50109">
    <property type="entry name" value="HIS_KIN"/>
    <property type="match status" value="1"/>
</dbReference>
<dbReference type="InterPro" id="IPR003594">
    <property type="entry name" value="HATPase_dom"/>
</dbReference>
<evidence type="ECO:0000256" key="4">
    <source>
        <dbReference type="ARBA" id="ARBA00022679"/>
    </source>
</evidence>
<dbReference type="PRINTS" id="PR00344">
    <property type="entry name" value="BCTRLSENSOR"/>
</dbReference>
<evidence type="ECO:0000256" key="5">
    <source>
        <dbReference type="ARBA" id="ARBA00022777"/>
    </source>
</evidence>
<evidence type="ECO:0000256" key="3">
    <source>
        <dbReference type="ARBA" id="ARBA00022553"/>
    </source>
</evidence>
<evidence type="ECO:0000259" key="7">
    <source>
        <dbReference type="PROSITE" id="PS50109"/>
    </source>
</evidence>
<dbReference type="SUPFAM" id="SSF47384">
    <property type="entry name" value="Homodimeric domain of signal transducing histidine kinase"/>
    <property type="match status" value="1"/>
</dbReference>
<dbReference type="InterPro" id="IPR003661">
    <property type="entry name" value="HisK_dim/P_dom"/>
</dbReference>
<comment type="catalytic activity">
    <reaction evidence="1">
        <text>ATP + protein L-histidine = ADP + protein N-phospho-L-histidine.</text>
        <dbReference type="EC" id="2.7.13.3"/>
    </reaction>
</comment>
<keyword evidence="5 8" id="KW-0418">Kinase</keyword>
<reference evidence="8 9" key="1">
    <citation type="submission" date="2016-12" db="EMBL/GenBank/DDBJ databases">
        <title>Trade-off between light-utilization and light-protection in marine flavobacteria.</title>
        <authorList>
            <person name="Kumagai Y."/>
            <person name="Yoshizawa S."/>
            <person name="Kogure K."/>
            <person name="Iwasaki W."/>
        </authorList>
    </citation>
    <scope>NUCLEOTIDE SEQUENCE [LARGE SCALE GENOMIC DNA]</scope>
    <source>
        <strain evidence="8 9">KCTC 12100</strain>
    </source>
</reference>
<dbReference type="AlphaFoldDB" id="A0A2P6CCK2"/>
<keyword evidence="4" id="KW-0808">Transferase</keyword>
<dbReference type="PANTHER" id="PTHR42878:SF15">
    <property type="entry name" value="BACTERIOPHYTOCHROME"/>
    <property type="match status" value="1"/>
</dbReference>
<dbReference type="EC" id="2.7.13.3" evidence="2"/>
<evidence type="ECO:0000313" key="9">
    <source>
        <dbReference type="Proteomes" id="UP000247345"/>
    </source>
</evidence>
<feature type="coiled-coil region" evidence="6">
    <location>
        <begin position="106"/>
        <end position="140"/>
    </location>
</feature>
<dbReference type="GO" id="GO:0000155">
    <property type="term" value="F:phosphorelay sensor kinase activity"/>
    <property type="evidence" value="ECO:0007669"/>
    <property type="project" value="InterPro"/>
</dbReference>
<dbReference type="GO" id="GO:0000156">
    <property type="term" value="F:phosphorelay response regulator activity"/>
    <property type="evidence" value="ECO:0007669"/>
    <property type="project" value="TreeGrafter"/>
</dbReference>
<keyword evidence="9" id="KW-1185">Reference proteome</keyword>
<dbReference type="SMART" id="SM00387">
    <property type="entry name" value="HATPase_c"/>
    <property type="match status" value="1"/>
</dbReference>
<keyword evidence="3" id="KW-0597">Phosphoprotein</keyword>
<dbReference type="RefSeq" id="WP_105048257.1">
    <property type="nucleotide sequence ID" value="NZ_CP150661.1"/>
</dbReference>
<dbReference type="Pfam" id="PF00512">
    <property type="entry name" value="HisKA"/>
    <property type="match status" value="1"/>
</dbReference>
<dbReference type="InterPro" id="IPR036097">
    <property type="entry name" value="HisK_dim/P_sf"/>
</dbReference>
<dbReference type="InterPro" id="IPR036890">
    <property type="entry name" value="HATPase_C_sf"/>
</dbReference>
<dbReference type="OrthoDB" id="9781208at2"/>
<accession>A0A2P6CCK2</accession>
<evidence type="ECO:0000256" key="6">
    <source>
        <dbReference type="SAM" id="Coils"/>
    </source>
</evidence>
<dbReference type="Pfam" id="PF02518">
    <property type="entry name" value="HATPase_c"/>
    <property type="match status" value="1"/>
</dbReference>
<dbReference type="CDD" id="cd00082">
    <property type="entry name" value="HisKA"/>
    <property type="match status" value="1"/>
</dbReference>
<sequence>MNSLLKRQIRKYLPKELQSNAELEEFLEAIDKSYSTSEEQFLMLQRATTFSSEELFCANEQLREESDSQKKVISKLESVIDKLQFYDLKNNRPKESVDSLKLVDFIDNQTKEIIKINQQKDKLLRNLERQNQELNDYAHMVSHDLKSPLQSIEALTAWVLEDYSGVLDDTGKENLQFIRENVEKMDTLVKGILQYSTIGKIEKDFYDVSIDTLVDEILNNKEISNAATFSIPEKLPTIKGDKFRLNQLFKHLINNAVKFNDKEAKTVEIGFKETPDFWRFYIKDNGNGIDRKYFDKIFVAFQKLEDDYQSTGIGLSIVKKIVEVYKGEIYLESEPKVGSTFYFSIKK</sequence>
<dbReference type="InterPro" id="IPR005467">
    <property type="entry name" value="His_kinase_dom"/>
</dbReference>
<dbReference type="PANTHER" id="PTHR42878">
    <property type="entry name" value="TWO-COMPONENT HISTIDINE KINASE"/>
    <property type="match status" value="1"/>
</dbReference>
<organism evidence="8 9">
    <name type="scientific">Polaribacter butkevichii</name>
    <dbReference type="NCBI Taxonomy" id="218490"/>
    <lineage>
        <taxon>Bacteria</taxon>
        <taxon>Pseudomonadati</taxon>
        <taxon>Bacteroidota</taxon>
        <taxon>Flavobacteriia</taxon>
        <taxon>Flavobacteriales</taxon>
        <taxon>Flavobacteriaceae</taxon>
    </lineage>
</organism>
<dbReference type="InterPro" id="IPR004358">
    <property type="entry name" value="Sig_transdc_His_kin-like_C"/>
</dbReference>
<dbReference type="GO" id="GO:0007234">
    <property type="term" value="P:osmosensory signaling via phosphorelay pathway"/>
    <property type="evidence" value="ECO:0007669"/>
    <property type="project" value="TreeGrafter"/>
</dbReference>
<comment type="caution">
    <text evidence="8">The sequence shown here is derived from an EMBL/GenBank/DDBJ whole genome shotgun (WGS) entry which is preliminary data.</text>
</comment>
<dbReference type="SMART" id="SM00388">
    <property type="entry name" value="HisKA"/>
    <property type="match status" value="1"/>
</dbReference>
<feature type="domain" description="Histidine kinase" evidence="7">
    <location>
        <begin position="140"/>
        <end position="347"/>
    </location>
</feature>
<evidence type="ECO:0000256" key="2">
    <source>
        <dbReference type="ARBA" id="ARBA00012438"/>
    </source>
</evidence>
<dbReference type="SUPFAM" id="SSF55874">
    <property type="entry name" value="ATPase domain of HSP90 chaperone/DNA topoisomerase II/histidine kinase"/>
    <property type="match status" value="1"/>
</dbReference>
<keyword evidence="6" id="KW-0175">Coiled coil</keyword>
<evidence type="ECO:0000313" key="8">
    <source>
        <dbReference type="EMBL" id="PQJ72598.1"/>
    </source>
</evidence>
<gene>
    <name evidence="8" type="ORF">BTO14_04725</name>
</gene>
<dbReference type="GO" id="GO:0030295">
    <property type="term" value="F:protein kinase activator activity"/>
    <property type="evidence" value="ECO:0007669"/>
    <property type="project" value="TreeGrafter"/>
</dbReference>
<protein>
    <recommendedName>
        <fullName evidence="2">histidine kinase</fullName>
        <ecNumber evidence="2">2.7.13.3</ecNumber>
    </recommendedName>
</protein>
<evidence type="ECO:0000256" key="1">
    <source>
        <dbReference type="ARBA" id="ARBA00000085"/>
    </source>
</evidence>